<keyword evidence="6" id="KW-0520">NAD</keyword>
<feature type="binding site" evidence="7">
    <location>
        <position position="368"/>
    </location>
    <ligand>
        <name>Zn(2+)</name>
        <dbReference type="ChEBI" id="CHEBI:29105"/>
    </ligand>
</feature>
<dbReference type="Gene3D" id="3.30.1600.10">
    <property type="entry name" value="SIR2/SIRT2 'Small Domain"/>
    <property type="match status" value="1"/>
</dbReference>
<sequence length="539" mass="59708">MAAHDKVRWHPPLKAPAIEVVDLLSDSESACTPPRTSEHTGKHDAYSTVLRAKGTADDDIQWRAPLKAPVIELDDPLPLDVSTGMGEVLVSGEDVKARDASVEGSDSDEDSQWSLYEDALGGDEDEMVVRSGDGSCTLEESLAFRKRLRLIGGDRFIAETVEAGNITAKKLCTAFGIRPPFFLDGEPDEAYYSLLDLAMCRELSKRAKLPQHNTIEDAVSLLKKSRNIIVLTGAGISTSLGIPDFRSKETGLYSQLQHLGLGDPQEVFDISLFREDPSIFYSVAKDILPSSKKFSPTHAFIRLLQDKNRLLTNFTQNIDNLEGHAGILPEKLIQCHGSFATATCIECTYRVKCEAIYKELKAGRVARCDRCIQSIRQAKPGLKRKRSSNGSSGPRKKRQSYEDSTDDEDDDIATAGVMKPDITFFGEDLPATFHNRLMDHDRDLVDLVLVIGTSLKVAPVSEVVGVLPHHVPQLYISREPCNHANFDIDLLGDCDAVVTELCRRAGWDLQHEMIPHDEKVDVQLKEGYDSRFSFKVVKA</sequence>
<feature type="region of interest" description="Disordered" evidence="8">
    <location>
        <begin position="92"/>
        <end position="111"/>
    </location>
</feature>
<dbReference type="GO" id="GO:0005634">
    <property type="term" value="C:nucleus"/>
    <property type="evidence" value="ECO:0007669"/>
    <property type="project" value="TreeGrafter"/>
</dbReference>
<feature type="domain" description="Deacetylase sirtuin-type" evidence="9">
    <location>
        <begin position="208"/>
        <end position="508"/>
    </location>
</feature>
<reference evidence="10 11" key="1">
    <citation type="journal article" date="2020" name="Genomics">
        <title>Complete, high-quality genomes from long-read metagenomic sequencing of two wolf lichen thalli reveals enigmatic genome architecture.</title>
        <authorList>
            <person name="McKenzie S.K."/>
            <person name="Walston R.F."/>
            <person name="Allen J.L."/>
        </authorList>
    </citation>
    <scope>NUCLEOTIDE SEQUENCE [LARGE SCALE GENOMIC DNA]</scope>
    <source>
        <strain evidence="10">WasteWater1</strain>
    </source>
</reference>
<feature type="region of interest" description="Disordered" evidence="8">
    <location>
        <begin position="379"/>
        <end position="412"/>
    </location>
</feature>
<dbReference type="GO" id="GO:0046970">
    <property type="term" value="F:histone H4K16 deacetylase activity, NAD-dependent"/>
    <property type="evidence" value="ECO:0007669"/>
    <property type="project" value="TreeGrafter"/>
</dbReference>
<feature type="binding site" evidence="7">
    <location>
        <position position="371"/>
    </location>
    <ligand>
        <name>Zn(2+)</name>
        <dbReference type="ChEBI" id="CHEBI:29105"/>
    </ligand>
</feature>
<evidence type="ECO:0000256" key="6">
    <source>
        <dbReference type="ARBA" id="ARBA00023027"/>
    </source>
</evidence>
<comment type="cofactor">
    <cofactor evidence="1">
        <name>Zn(2+)</name>
        <dbReference type="ChEBI" id="CHEBI:29105"/>
    </cofactor>
</comment>
<feature type="active site" description="Proton acceptor" evidence="7">
    <location>
        <position position="336"/>
    </location>
</feature>
<evidence type="ECO:0000313" key="11">
    <source>
        <dbReference type="Proteomes" id="UP000593566"/>
    </source>
</evidence>
<dbReference type="Proteomes" id="UP000593566">
    <property type="component" value="Unassembled WGS sequence"/>
</dbReference>
<dbReference type="AlphaFoldDB" id="A0A8H6FAK7"/>
<dbReference type="GO" id="GO:0070403">
    <property type="term" value="F:NAD+ binding"/>
    <property type="evidence" value="ECO:0007669"/>
    <property type="project" value="InterPro"/>
</dbReference>
<dbReference type="Gene3D" id="3.40.50.1220">
    <property type="entry name" value="TPP-binding domain"/>
    <property type="match status" value="1"/>
</dbReference>
<dbReference type="SUPFAM" id="SSF52467">
    <property type="entry name" value="DHS-like NAD/FAD-binding domain"/>
    <property type="match status" value="1"/>
</dbReference>
<comment type="similarity">
    <text evidence="2">Belongs to the sirtuin family. Class I subfamily.</text>
</comment>
<evidence type="ECO:0000256" key="4">
    <source>
        <dbReference type="ARBA" id="ARBA00022723"/>
    </source>
</evidence>
<dbReference type="PROSITE" id="PS50305">
    <property type="entry name" value="SIRTUIN"/>
    <property type="match status" value="1"/>
</dbReference>
<feature type="binding site" evidence="7">
    <location>
        <position position="344"/>
    </location>
    <ligand>
        <name>Zn(2+)</name>
        <dbReference type="ChEBI" id="CHEBI:29105"/>
    </ligand>
</feature>
<dbReference type="Pfam" id="PF02146">
    <property type="entry name" value="SIR2"/>
    <property type="match status" value="1"/>
</dbReference>
<evidence type="ECO:0000256" key="5">
    <source>
        <dbReference type="ARBA" id="ARBA00022833"/>
    </source>
</evidence>
<evidence type="ECO:0000256" key="1">
    <source>
        <dbReference type="ARBA" id="ARBA00001947"/>
    </source>
</evidence>
<name>A0A8H6FAK7_9LECA</name>
<organism evidence="10 11">
    <name type="scientific">Letharia lupina</name>
    <dbReference type="NCBI Taxonomy" id="560253"/>
    <lineage>
        <taxon>Eukaryota</taxon>
        <taxon>Fungi</taxon>
        <taxon>Dikarya</taxon>
        <taxon>Ascomycota</taxon>
        <taxon>Pezizomycotina</taxon>
        <taxon>Lecanoromycetes</taxon>
        <taxon>OSLEUM clade</taxon>
        <taxon>Lecanoromycetidae</taxon>
        <taxon>Lecanorales</taxon>
        <taxon>Lecanorineae</taxon>
        <taxon>Parmeliaceae</taxon>
        <taxon>Letharia</taxon>
    </lineage>
</organism>
<keyword evidence="5 7" id="KW-0862">Zinc</keyword>
<accession>A0A8H6FAK7</accession>
<protein>
    <recommendedName>
        <fullName evidence="9">Deacetylase sirtuin-type domain-containing protein</fullName>
    </recommendedName>
</protein>
<dbReference type="GO" id="GO:0046872">
    <property type="term" value="F:metal ion binding"/>
    <property type="evidence" value="ECO:0007669"/>
    <property type="project" value="UniProtKB-KW"/>
</dbReference>
<feature type="compositionally biased region" description="Acidic residues" evidence="8">
    <location>
        <begin position="403"/>
        <end position="412"/>
    </location>
</feature>
<keyword evidence="3" id="KW-0808">Transferase</keyword>
<dbReference type="InterPro" id="IPR029035">
    <property type="entry name" value="DHS-like_NAD/FAD-binding_dom"/>
</dbReference>
<evidence type="ECO:0000259" key="9">
    <source>
        <dbReference type="PROSITE" id="PS50305"/>
    </source>
</evidence>
<evidence type="ECO:0000256" key="2">
    <source>
        <dbReference type="ARBA" id="ARBA00006924"/>
    </source>
</evidence>
<evidence type="ECO:0000313" key="10">
    <source>
        <dbReference type="EMBL" id="KAF6220818.1"/>
    </source>
</evidence>
<keyword evidence="4 7" id="KW-0479">Metal-binding</keyword>
<proteinExistence type="inferred from homology"/>
<dbReference type="RefSeq" id="XP_037150253.1">
    <property type="nucleotide sequence ID" value="XM_037293424.1"/>
</dbReference>
<dbReference type="InterPro" id="IPR050134">
    <property type="entry name" value="NAD-dep_sirtuin_deacylases"/>
</dbReference>
<gene>
    <name evidence="10" type="ORF">HO133_002498</name>
</gene>
<keyword evidence="11" id="KW-1185">Reference proteome</keyword>
<evidence type="ECO:0000256" key="7">
    <source>
        <dbReference type="PROSITE-ProRule" id="PRU00236"/>
    </source>
</evidence>
<comment type="caution">
    <text evidence="10">The sequence shown here is derived from an EMBL/GenBank/DDBJ whole genome shotgun (WGS) entry which is preliminary data.</text>
</comment>
<dbReference type="PANTHER" id="PTHR11085">
    <property type="entry name" value="NAD-DEPENDENT PROTEIN DEACYLASE SIRTUIN-5, MITOCHONDRIAL-RELATED"/>
    <property type="match status" value="1"/>
</dbReference>
<dbReference type="PANTHER" id="PTHR11085:SF9">
    <property type="entry name" value="NAD-DEPENDENT PROTEIN DEACETYLASE SIRTUIN-1"/>
    <property type="match status" value="1"/>
</dbReference>
<evidence type="ECO:0000256" key="8">
    <source>
        <dbReference type="SAM" id="MobiDB-lite"/>
    </source>
</evidence>
<evidence type="ECO:0000256" key="3">
    <source>
        <dbReference type="ARBA" id="ARBA00022679"/>
    </source>
</evidence>
<dbReference type="InterPro" id="IPR026590">
    <property type="entry name" value="Ssirtuin_cat_dom"/>
</dbReference>
<dbReference type="EMBL" id="JACCJB010000015">
    <property type="protein sequence ID" value="KAF6220818.1"/>
    <property type="molecule type" value="Genomic_DNA"/>
</dbReference>
<dbReference type="GeneID" id="59330911"/>
<dbReference type="InterPro" id="IPR026591">
    <property type="entry name" value="Sirtuin_cat_small_dom_sf"/>
</dbReference>
<feature type="binding site" evidence="7">
    <location>
        <position position="347"/>
    </location>
    <ligand>
        <name>Zn(2+)</name>
        <dbReference type="ChEBI" id="CHEBI:29105"/>
    </ligand>
</feature>
<dbReference type="InterPro" id="IPR003000">
    <property type="entry name" value="Sirtuin"/>
</dbReference>